<protein>
    <recommendedName>
        <fullName evidence="5">Nudix hydrolase domain-containing protein</fullName>
    </recommendedName>
</protein>
<dbReference type="InterPro" id="IPR020084">
    <property type="entry name" value="NUDIX_hydrolase_CS"/>
</dbReference>
<dbReference type="GO" id="GO:0008270">
    <property type="term" value="F:zinc ion binding"/>
    <property type="evidence" value="ECO:0007669"/>
    <property type="project" value="InterPro"/>
</dbReference>
<dbReference type="Gene3D" id="3.90.79.10">
    <property type="entry name" value="Nucleoside Triphosphate Pyrophosphohydrolase"/>
    <property type="match status" value="1"/>
</dbReference>
<evidence type="ECO:0008006" key="5">
    <source>
        <dbReference type="Google" id="ProtNLM"/>
    </source>
</evidence>
<dbReference type="GO" id="GO:0016787">
    <property type="term" value="F:hydrolase activity"/>
    <property type="evidence" value="ECO:0007669"/>
    <property type="project" value="UniProtKB-KW"/>
</dbReference>
<feature type="domain" description="CCHC-type" evidence="2">
    <location>
        <begin position="2"/>
        <end position="17"/>
    </location>
</feature>
<dbReference type="SUPFAM" id="SSF55811">
    <property type="entry name" value="Nudix"/>
    <property type="match status" value="1"/>
</dbReference>
<dbReference type="PANTHER" id="PTHR23114">
    <property type="entry name" value="M7GPPPN-MRNA HYDROLASE"/>
    <property type="match status" value="1"/>
</dbReference>
<feature type="domain" description="Nudix hydrolase" evidence="3">
    <location>
        <begin position="58"/>
        <end position="295"/>
    </location>
</feature>
<dbReference type="PANTHER" id="PTHR23114:SF17">
    <property type="entry name" value="M7GPPPN-MRNA HYDROLASE"/>
    <property type="match status" value="1"/>
</dbReference>
<dbReference type="GO" id="GO:0000290">
    <property type="term" value="P:deadenylation-dependent decapping of nuclear-transcribed mRNA"/>
    <property type="evidence" value="ECO:0007669"/>
    <property type="project" value="TreeGrafter"/>
</dbReference>
<dbReference type="EMBL" id="MN739131">
    <property type="protein sequence ID" value="QHS90298.1"/>
    <property type="molecule type" value="Genomic_DNA"/>
</dbReference>
<dbReference type="InterPro" id="IPR000086">
    <property type="entry name" value="NUDIX_hydrolase_dom"/>
</dbReference>
<evidence type="ECO:0000259" key="2">
    <source>
        <dbReference type="PROSITE" id="PS50158"/>
    </source>
</evidence>
<proteinExistence type="predicted"/>
<dbReference type="PROSITE" id="PS00893">
    <property type="entry name" value="NUDIX_BOX"/>
    <property type="match status" value="1"/>
</dbReference>
<dbReference type="PROSITE" id="PS51462">
    <property type="entry name" value="NUDIX"/>
    <property type="match status" value="1"/>
</dbReference>
<keyword evidence="1" id="KW-0378">Hydrolase</keyword>
<dbReference type="PROSITE" id="PS50158">
    <property type="entry name" value="ZF_CCHC"/>
    <property type="match status" value="1"/>
</dbReference>
<sequence length="306" mass="35834">MCMNCGNTSHMFNNCPEPITSWGIILVSCSDKITSSTNIHNDSICNDILTDTYEDTTPLTENKICLSKNICNELKFLMVSRKYSLGYVQFIRGLYEPTNSMHVLYIFRLMMQKEIDNIKLSITYGDNGFDYLWNTFWGKKSDSIKLCKTKHISKTKYDILRNIGTERKELDLQCITTYIEPDYNMDEWGFPKGRKGKYETEIECAVREFEEETGYSRNDIKLINCIKPIVENVIGTDGIKYKHIYYVAELVKNKIIENNVNEEIGKVSFMNVSDALQNIRHYHVIKKEIVEKLFNYYMNRLTFFLL</sequence>
<dbReference type="AlphaFoldDB" id="A0A6C0BFW9"/>
<dbReference type="GO" id="GO:0003676">
    <property type="term" value="F:nucleic acid binding"/>
    <property type="evidence" value="ECO:0007669"/>
    <property type="project" value="InterPro"/>
</dbReference>
<evidence type="ECO:0000313" key="4">
    <source>
        <dbReference type="EMBL" id="QHS90298.1"/>
    </source>
</evidence>
<dbReference type="GO" id="GO:0000932">
    <property type="term" value="C:P-body"/>
    <property type="evidence" value="ECO:0007669"/>
    <property type="project" value="TreeGrafter"/>
</dbReference>
<reference evidence="4" key="1">
    <citation type="journal article" date="2020" name="Nature">
        <title>Giant virus diversity and host interactions through global metagenomics.</title>
        <authorList>
            <person name="Schulz F."/>
            <person name="Roux S."/>
            <person name="Paez-Espino D."/>
            <person name="Jungbluth S."/>
            <person name="Walsh D.A."/>
            <person name="Denef V.J."/>
            <person name="McMahon K.D."/>
            <person name="Konstantinidis K.T."/>
            <person name="Eloe-Fadrosh E.A."/>
            <person name="Kyrpides N.C."/>
            <person name="Woyke T."/>
        </authorList>
    </citation>
    <scope>NUCLEOTIDE SEQUENCE</scope>
    <source>
        <strain evidence="4">GVMAG-M-3300010160-60</strain>
    </source>
</reference>
<dbReference type="InterPro" id="IPR015797">
    <property type="entry name" value="NUDIX_hydrolase-like_dom_sf"/>
</dbReference>
<evidence type="ECO:0000256" key="1">
    <source>
        <dbReference type="ARBA" id="ARBA00022801"/>
    </source>
</evidence>
<name>A0A6C0BFW9_9ZZZZ</name>
<dbReference type="InterPro" id="IPR001878">
    <property type="entry name" value="Znf_CCHC"/>
</dbReference>
<dbReference type="Pfam" id="PF00293">
    <property type="entry name" value="NUDIX"/>
    <property type="match status" value="1"/>
</dbReference>
<organism evidence="4">
    <name type="scientific">viral metagenome</name>
    <dbReference type="NCBI Taxonomy" id="1070528"/>
    <lineage>
        <taxon>unclassified sequences</taxon>
        <taxon>metagenomes</taxon>
        <taxon>organismal metagenomes</taxon>
    </lineage>
</organism>
<evidence type="ECO:0000259" key="3">
    <source>
        <dbReference type="PROSITE" id="PS51462"/>
    </source>
</evidence>
<accession>A0A6C0BFW9</accession>